<keyword evidence="2" id="KW-1185">Reference proteome</keyword>
<sequence>MNGSQPATRDKLSQFRLAYLSFLMCIGRKMSSQSRRAHMCTETRQHGREIDISSGFMSARKTPIRRRHRFRGEKRRIRLNCSFFWLLKLEP</sequence>
<evidence type="ECO:0000313" key="2">
    <source>
        <dbReference type="Proteomes" id="UP000298663"/>
    </source>
</evidence>
<dbReference type="Proteomes" id="UP000298663">
    <property type="component" value="Unassembled WGS sequence"/>
</dbReference>
<gene>
    <name evidence="1" type="ORF">L596_013425</name>
</gene>
<comment type="caution">
    <text evidence="1">The sequence shown here is derived from an EMBL/GenBank/DDBJ whole genome shotgun (WGS) entry which is preliminary data.</text>
</comment>
<protein>
    <submittedName>
        <fullName evidence="1">Uncharacterized protein</fullName>
    </submittedName>
</protein>
<reference evidence="1 2" key="1">
    <citation type="journal article" date="2015" name="Genome Biol.">
        <title>Comparative genomics of Steinernema reveals deeply conserved gene regulatory networks.</title>
        <authorList>
            <person name="Dillman A.R."/>
            <person name="Macchietto M."/>
            <person name="Porter C.F."/>
            <person name="Rogers A."/>
            <person name="Williams B."/>
            <person name="Antoshechkin I."/>
            <person name="Lee M.M."/>
            <person name="Goodwin Z."/>
            <person name="Lu X."/>
            <person name="Lewis E.E."/>
            <person name="Goodrich-Blair H."/>
            <person name="Stock S.P."/>
            <person name="Adams B.J."/>
            <person name="Sternberg P.W."/>
            <person name="Mortazavi A."/>
        </authorList>
    </citation>
    <scope>NUCLEOTIDE SEQUENCE [LARGE SCALE GENOMIC DNA]</scope>
    <source>
        <strain evidence="1 2">ALL</strain>
    </source>
</reference>
<evidence type="ECO:0000313" key="1">
    <source>
        <dbReference type="EMBL" id="TKR89299.1"/>
    </source>
</evidence>
<proteinExistence type="predicted"/>
<accession>A0A4U5P042</accession>
<name>A0A4U5P042_STECR</name>
<organism evidence="1 2">
    <name type="scientific">Steinernema carpocapsae</name>
    <name type="common">Entomopathogenic nematode</name>
    <dbReference type="NCBI Taxonomy" id="34508"/>
    <lineage>
        <taxon>Eukaryota</taxon>
        <taxon>Metazoa</taxon>
        <taxon>Ecdysozoa</taxon>
        <taxon>Nematoda</taxon>
        <taxon>Chromadorea</taxon>
        <taxon>Rhabditida</taxon>
        <taxon>Tylenchina</taxon>
        <taxon>Panagrolaimomorpha</taxon>
        <taxon>Strongyloidoidea</taxon>
        <taxon>Steinernematidae</taxon>
        <taxon>Steinernema</taxon>
    </lineage>
</organism>
<dbReference type="AlphaFoldDB" id="A0A4U5P042"/>
<dbReference type="EMBL" id="AZBU02000003">
    <property type="protein sequence ID" value="TKR89299.1"/>
    <property type="molecule type" value="Genomic_DNA"/>
</dbReference>
<reference evidence="1 2" key="2">
    <citation type="journal article" date="2019" name="G3 (Bethesda)">
        <title>Hybrid Assembly of the Genome of the Entomopathogenic Nematode Steinernema carpocapsae Identifies the X-Chromosome.</title>
        <authorList>
            <person name="Serra L."/>
            <person name="Macchietto M."/>
            <person name="Macias-Munoz A."/>
            <person name="McGill C.J."/>
            <person name="Rodriguez I.M."/>
            <person name="Rodriguez B."/>
            <person name="Murad R."/>
            <person name="Mortazavi A."/>
        </authorList>
    </citation>
    <scope>NUCLEOTIDE SEQUENCE [LARGE SCALE GENOMIC DNA]</scope>
    <source>
        <strain evidence="1 2">ALL</strain>
    </source>
</reference>